<comment type="similarity">
    <text evidence="1">Belongs to the UDP-glycosyltransferase family.</text>
</comment>
<sequence length="174" mass="19238">MWALRSDGGGGDEWMPKGYEKRVVERGLVVRGWAPQAEILSHRAVGGFVIHSRWNSVMEGVCSGMALATWPPHSEQFVLEKLLVDVLKIAKPVWEGIKSMANSKKAVVPANAVARAVVRLVGGGEEVATMRRRVRELVELGRKAVAERGSSYEDMSRLVEGLMACRKEREKSQV</sequence>
<dbReference type="GeneID" id="103697409"/>
<dbReference type="SUPFAM" id="SSF53756">
    <property type="entry name" value="UDP-Glycosyltransferase/glycogen phosphorylase"/>
    <property type="match status" value="1"/>
</dbReference>
<proteinExistence type="inferred from homology"/>
<dbReference type="GO" id="GO:0035251">
    <property type="term" value="F:UDP-glucosyltransferase activity"/>
    <property type="evidence" value="ECO:0007669"/>
    <property type="project" value="TreeGrafter"/>
</dbReference>
<keyword evidence="2" id="KW-0808">Transferase</keyword>
<dbReference type="OrthoDB" id="692996at2759"/>
<keyword evidence="3" id="KW-1185">Reference proteome</keyword>
<accession>A0A8B7MSG6</accession>
<dbReference type="AlphaFoldDB" id="A0A8B7MSG6"/>
<evidence type="ECO:0000313" key="3">
    <source>
        <dbReference type="Proteomes" id="UP000228380"/>
    </source>
</evidence>
<dbReference type="InterPro" id="IPR002213">
    <property type="entry name" value="UDP_glucos_trans"/>
</dbReference>
<evidence type="ECO:0000313" key="4">
    <source>
        <dbReference type="RefSeq" id="XP_017696148.2"/>
    </source>
</evidence>
<evidence type="ECO:0000256" key="2">
    <source>
        <dbReference type="ARBA" id="ARBA00022679"/>
    </source>
</evidence>
<reference evidence="4" key="1">
    <citation type="submission" date="2025-08" db="UniProtKB">
        <authorList>
            <consortium name="RefSeq"/>
        </authorList>
    </citation>
    <scope>IDENTIFICATION</scope>
    <source>
        <tissue evidence="4">Young leaves</tissue>
    </source>
</reference>
<dbReference type="Pfam" id="PF00201">
    <property type="entry name" value="UDPGT"/>
    <property type="match status" value="1"/>
</dbReference>
<dbReference type="Proteomes" id="UP000228380">
    <property type="component" value="Unplaced"/>
</dbReference>
<dbReference type="RefSeq" id="XP_017696148.2">
    <property type="nucleotide sequence ID" value="XM_017840659.2"/>
</dbReference>
<evidence type="ECO:0000256" key="1">
    <source>
        <dbReference type="ARBA" id="ARBA00009995"/>
    </source>
</evidence>
<dbReference type="Gene3D" id="3.40.50.2000">
    <property type="entry name" value="Glycogen Phosphorylase B"/>
    <property type="match status" value="1"/>
</dbReference>
<protein>
    <submittedName>
        <fullName evidence="4">UDP-glycosyltransferase 73B4-like</fullName>
    </submittedName>
</protein>
<name>A0A8B7MSG6_PHODC</name>
<gene>
    <name evidence="4" type="primary">LOC103697409</name>
</gene>
<dbReference type="PANTHER" id="PTHR48047:SF19">
    <property type="entry name" value="GLYCOSYLTRANSFERASE"/>
    <property type="match status" value="1"/>
</dbReference>
<organism evidence="3 4">
    <name type="scientific">Phoenix dactylifera</name>
    <name type="common">Date palm</name>
    <dbReference type="NCBI Taxonomy" id="42345"/>
    <lineage>
        <taxon>Eukaryota</taxon>
        <taxon>Viridiplantae</taxon>
        <taxon>Streptophyta</taxon>
        <taxon>Embryophyta</taxon>
        <taxon>Tracheophyta</taxon>
        <taxon>Spermatophyta</taxon>
        <taxon>Magnoliopsida</taxon>
        <taxon>Liliopsida</taxon>
        <taxon>Arecaceae</taxon>
        <taxon>Coryphoideae</taxon>
        <taxon>Phoeniceae</taxon>
        <taxon>Phoenix</taxon>
    </lineage>
</organism>
<dbReference type="KEGG" id="pda:103697409"/>
<dbReference type="PANTHER" id="PTHR48047">
    <property type="entry name" value="GLYCOSYLTRANSFERASE"/>
    <property type="match status" value="1"/>
</dbReference>